<keyword evidence="3" id="KW-1185">Reference proteome</keyword>
<comment type="caution">
    <text evidence="2">The sequence shown here is derived from an EMBL/GenBank/DDBJ whole genome shotgun (WGS) entry which is preliminary data.</text>
</comment>
<dbReference type="AlphaFoldDB" id="A0A163C5R4"/>
<evidence type="ECO:0000259" key="1">
    <source>
        <dbReference type="Pfam" id="PF00534"/>
    </source>
</evidence>
<organism evidence="2 3">
    <name type="scientific">Aquimarina aggregata</name>
    <dbReference type="NCBI Taxonomy" id="1642818"/>
    <lineage>
        <taxon>Bacteria</taxon>
        <taxon>Pseudomonadati</taxon>
        <taxon>Bacteroidota</taxon>
        <taxon>Flavobacteriia</taxon>
        <taxon>Flavobacteriales</taxon>
        <taxon>Flavobacteriaceae</taxon>
        <taxon>Aquimarina</taxon>
    </lineage>
</organism>
<reference evidence="2 3" key="1">
    <citation type="submission" date="2016-01" db="EMBL/GenBank/DDBJ databases">
        <title>The draft genome sequence of Aquimarina sp. RZW4-3-2.</title>
        <authorList>
            <person name="Wang Y."/>
        </authorList>
    </citation>
    <scope>NUCLEOTIDE SEQUENCE [LARGE SCALE GENOMIC DNA]</scope>
    <source>
        <strain evidence="2 3">RZW4-3-2</strain>
    </source>
</reference>
<dbReference type="Gene3D" id="3.40.50.2000">
    <property type="entry name" value="Glycogen Phosphorylase B"/>
    <property type="match status" value="2"/>
</dbReference>
<proteinExistence type="predicted"/>
<keyword evidence="2" id="KW-0808">Transferase</keyword>
<dbReference type="EMBL" id="LQRT01000002">
    <property type="protein sequence ID" value="KZS42077.1"/>
    <property type="molecule type" value="Genomic_DNA"/>
</dbReference>
<dbReference type="STRING" id="1642818.AWE51_01140"/>
<evidence type="ECO:0000313" key="2">
    <source>
        <dbReference type="EMBL" id="KZS42077.1"/>
    </source>
</evidence>
<accession>A0A163C5R4</accession>
<protein>
    <submittedName>
        <fullName evidence="2">Glycosyl transferase family 1</fullName>
    </submittedName>
</protein>
<dbReference type="PANTHER" id="PTHR45947:SF14">
    <property type="entry name" value="SLL1723 PROTEIN"/>
    <property type="match status" value="1"/>
</dbReference>
<gene>
    <name evidence="2" type="ORF">AWE51_01140</name>
</gene>
<dbReference type="InterPro" id="IPR050194">
    <property type="entry name" value="Glycosyltransferase_grp1"/>
</dbReference>
<dbReference type="SUPFAM" id="SSF53756">
    <property type="entry name" value="UDP-Glycosyltransferase/glycogen phosphorylase"/>
    <property type="match status" value="1"/>
</dbReference>
<sequence>MGMIRILQVFTVMNRGGAESMIMNYYRKIDRSKIQFDFLVHRKEKAAFDDEIESLGGKIYRFDPISPFFPKKYYNELRAFFKVHPEYDIVHSHLNTFSSFPLKIAKEFEVSCRIAHAHIAIDKVSLATLLSSKENFKETIKKLVKLQLKKKVKNHATHLFSCGDKAGNWLFDNASFTTMNNAIDTEKFRYNESLESKYKKEFDLQNDLVLGHVGRFVSQKNHAFLLDVFADLLKVKPDVSLVLIGDGPLRASMENMAKNLKIEHKIHFLGVRTDIPELCQMLDVFVFPSFYEGLPVTLIEAQAAGLKILASNTITKEVHLTDNIKFLPIDDTTKQWVDQIVKIKTFKKEDQVQKIIDGDYDIISNTKKIEEFYFQQIAN</sequence>
<dbReference type="OrthoDB" id="7560678at2"/>
<dbReference type="Proteomes" id="UP000076715">
    <property type="component" value="Unassembled WGS sequence"/>
</dbReference>
<dbReference type="GO" id="GO:0016757">
    <property type="term" value="F:glycosyltransferase activity"/>
    <property type="evidence" value="ECO:0007669"/>
    <property type="project" value="InterPro"/>
</dbReference>
<name>A0A163C5R4_9FLAO</name>
<feature type="domain" description="Glycosyl transferase family 1" evidence="1">
    <location>
        <begin position="203"/>
        <end position="322"/>
    </location>
</feature>
<dbReference type="CDD" id="cd03812">
    <property type="entry name" value="GT4_CapH-like"/>
    <property type="match status" value="1"/>
</dbReference>
<dbReference type="Pfam" id="PF00534">
    <property type="entry name" value="Glycos_transf_1"/>
    <property type="match status" value="1"/>
</dbReference>
<dbReference type="InterPro" id="IPR001296">
    <property type="entry name" value="Glyco_trans_1"/>
</dbReference>
<dbReference type="PANTHER" id="PTHR45947">
    <property type="entry name" value="SULFOQUINOVOSYL TRANSFERASE SQD2"/>
    <property type="match status" value="1"/>
</dbReference>
<evidence type="ECO:0000313" key="3">
    <source>
        <dbReference type="Proteomes" id="UP000076715"/>
    </source>
</evidence>